<keyword evidence="2" id="KW-0408">Iron</keyword>
<feature type="compositionally biased region" description="Basic and acidic residues" evidence="3">
    <location>
        <begin position="323"/>
        <end position="346"/>
    </location>
</feature>
<evidence type="ECO:0000256" key="2">
    <source>
        <dbReference type="ARBA" id="ARBA00023004"/>
    </source>
</evidence>
<dbReference type="GO" id="GO:0010268">
    <property type="term" value="P:brassinosteroid homeostasis"/>
    <property type="evidence" value="ECO:0007669"/>
    <property type="project" value="TreeGrafter"/>
</dbReference>
<sequence length="411" mass="46233">MPLMMTLVALLLVPAAILLCRSEKFRRWRQVRASLPRGSLGWPLIGETLDFISCAFSLCPEDFMNRRRLMYGKVFKSHLFGCPTVVSTDAEFSRLVLQSDARAFVPWYPKSLTELMGKSSILLINGSLQKRFHGLIGAFFRSPHLKSQITTDMEAYVQQSMGGWQDGQLIRIQDQAKHIVFQILVKGLIGLEPGEEMHFLKQQFQEFIAGLMSLPVKLPGSRLYRSLQASEEENGEASGEDHKGEEEREQGVRTEGCDGCAHQRHEQSADGRTDIEQHDRPDDTGGRFGSHPCHPRNQIPQRLSSRSPTLGGREHAIEDEEEGSTRRKSALDRLHVPIVHTRRDNGDAAAGQHHQRDHADGGQGHRGEGAFHPQGVVRLHLLPIGPPRRRPLRGPQPVQSLEVEGQRYEQL</sequence>
<feature type="compositionally biased region" description="Basic and acidic residues" evidence="3">
    <location>
        <begin position="357"/>
        <end position="369"/>
    </location>
</feature>
<dbReference type="GO" id="GO:0016125">
    <property type="term" value="P:sterol metabolic process"/>
    <property type="evidence" value="ECO:0007669"/>
    <property type="project" value="TreeGrafter"/>
</dbReference>
<name>A0AAX6HMU6_IRIPA</name>
<proteinExistence type="predicted"/>
<feature type="compositionally biased region" description="Polar residues" evidence="3">
    <location>
        <begin position="298"/>
        <end position="308"/>
    </location>
</feature>
<evidence type="ECO:0000256" key="3">
    <source>
        <dbReference type="SAM" id="MobiDB-lite"/>
    </source>
</evidence>
<protein>
    <submittedName>
        <fullName evidence="5">Cytochrome P450 90D2</fullName>
    </submittedName>
</protein>
<feature type="chain" id="PRO_5043825392" evidence="4">
    <location>
        <begin position="23"/>
        <end position="411"/>
    </location>
</feature>
<dbReference type="PANTHER" id="PTHR24286:SF30">
    <property type="entry name" value="3-EPI-6-DEOXOCATHASTERONE 23-MONOOXYGENASE CYP90D1"/>
    <property type="match status" value="1"/>
</dbReference>
<dbReference type="GO" id="GO:0005506">
    <property type="term" value="F:iron ion binding"/>
    <property type="evidence" value="ECO:0007669"/>
    <property type="project" value="InterPro"/>
</dbReference>
<dbReference type="AlphaFoldDB" id="A0AAX6HMU6"/>
<evidence type="ECO:0000313" key="5">
    <source>
        <dbReference type="EMBL" id="KAJ6842330.1"/>
    </source>
</evidence>
<keyword evidence="4" id="KW-0732">Signal</keyword>
<feature type="compositionally biased region" description="Basic and acidic residues" evidence="3">
    <location>
        <begin position="239"/>
        <end position="285"/>
    </location>
</feature>
<reference evidence="5" key="1">
    <citation type="journal article" date="2023" name="GigaByte">
        <title>Genome assembly of the bearded iris, Iris pallida Lam.</title>
        <authorList>
            <person name="Bruccoleri R.E."/>
            <person name="Oakeley E.J."/>
            <person name="Faust A.M.E."/>
            <person name="Altorfer M."/>
            <person name="Dessus-Babus S."/>
            <person name="Burckhardt D."/>
            <person name="Oertli M."/>
            <person name="Naumann U."/>
            <person name="Petersen F."/>
            <person name="Wong J."/>
        </authorList>
    </citation>
    <scope>NUCLEOTIDE SEQUENCE</scope>
    <source>
        <strain evidence="5">GSM-AAB239-AS_SAM_17_03QT</strain>
    </source>
</reference>
<dbReference type="GO" id="GO:0016709">
    <property type="term" value="F:oxidoreductase activity, acting on paired donors, with incorporation or reduction of molecular oxygen, NAD(P)H as one donor, and incorporation of one atom of oxygen"/>
    <property type="evidence" value="ECO:0007669"/>
    <property type="project" value="TreeGrafter"/>
</dbReference>
<keyword evidence="1" id="KW-0479">Metal-binding</keyword>
<gene>
    <name evidence="5" type="ORF">M6B38_303050</name>
</gene>
<dbReference type="SUPFAM" id="SSF48264">
    <property type="entry name" value="Cytochrome P450"/>
    <property type="match status" value="1"/>
</dbReference>
<organism evidence="5 6">
    <name type="scientific">Iris pallida</name>
    <name type="common">Sweet iris</name>
    <dbReference type="NCBI Taxonomy" id="29817"/>
    <lineage>
        <taxon>Eukaryota</taxon>
        <taxon>Viridiplantae</taxon>
        <taxon>Streptophyta</taxon>
        <taxon>Embryophyta</taxon>
        <taxon>Tracheophyta</taxon>
        <taxon>Spermatophyta</taxon>
        <taxon>Magnoliopsida</taxon>
        <taxon>Liliopsida</taxon>
        <taxon>Asparagales</taxon>
        <taxon>Iridaceae</taxon>
        <taxon>Iridoideae</taxon>
        <taxon>Irideae</taxon>
        <taxon>Iris</taxon>
    </lineage>
</organism>
<evidence type="ECO:0000256" key="1">
    <source>
        <dbReference type="ARBA" id="ARBA00022723"/>
    </source>
</evidence>
<comment type="caution">
    <text evidence="5">The sequence shown here is derived from an EMBL/GenBank/DDBJ whole genome shotgun (WGS) entry which is preliminary data.</text>
</comment>
<dbReference type="GO" id="GO:0020037">
    <property type="term" value="F:heme binding"/>
    <property type="evidence" value="ECO:0007669"/>
    <property type="project" value="InterPro"/>
</dbReference>
<feature type="signal peptide" evidence="4">
    <location>
        <begin position="1"/>
        <end position="22"/>
    </location>
</feature>
<dbReference type="Gene3D" id="1.10.630.10">
    <property type="entry name" value="Cytochrome P450"/>
    <property type="match status" value="1"/>
</dbReference>
<feature type="region of interest" description="Disordered" evidence="3">
    <location>
        <begin position="228"/>
        <end position="411"/>
    </location>
</feature>
<evidence type="ECO:0000256" key="4">
    <source>
        <dbReference type="SAM" id="SignalP"/>
    </source>
</evidence>
<dbReference type="Proteomes" id="UP001140949">
    <property type="component" value="Unassembled WGS sequence"/>
</dbReference>
<dbReference type="InterPro" id="IPR036396">
    <property type="entry name" value="Cyt_P450_sf"/>
</dbReference>
<accession>A0AAX6HMU6</accession>
<evidence type="ECO:0000313" key="6">
    <source>
        <dbReference type="Proteomes" id="UP001140949"/>
    </source>
</evidence>
<reference evidence="5" key="2">
    <citation type="submission" date="2023-04" db="EMBL/GenBank/DDBJ databases">
        <authorList>
            <person name="Bruccoleri R.E."/>
            <person name="Oakeley E.J."/>
            <person name="Faust A.-M."/>
            <person name="Dessus-Babus S."/>
            <person name="Altorfer M."/>
            <person name="Burckhardt D."/>
            <person name="Oertli M."/>
            <person name="Naumann U."/>
            <person name="Petersen F."/>
            <person name="Wong J."/>
        </authorList>
    </citation>
    <scope>NUCLEOTIDE SEQUENCE</scope>
    <source>
        <strain evidence="5">GSM-AAB239-AS_SAM_17_03QT</strain>
        <tissue evidence="5">Leaf</tissue>
    </source>
</reference>
<dbReference type="EMBL" id="JANAVB010007798">
    <property type="protein sequence ID" value="KAJ6842330.1"/>
    <property type="molecule type" value="Genomic_DNA"/>
</dbReference>
<keyword evidence="6" id="KW-1185">Reference proteome</keyword>
<dbReference type="PANTHER" id="PTHR24286">
    <property type="entry name" value="CYTOCHROME P450 26"/>
    <property type="match status" value="1"/>
</dbReference>
<dbReference type="GO" id="GO:0016132">
    <property type="term" value="P:brassinosteroid biosynthetic process"/>
    <property type="evidence" value="ECO:0007669"/>
    <property type="project" value="TreeGrafter"/>
</dbReference>